<evidence type="ECO:0000313" key="6">
    <source>
        <dbReference type="EMBL" id="MBT0726367.1"/>
    </source>
</evidence>
<gene>
    <name evidence="6" type="ORF">HGT73_03060</name>
</gene>
<dbReference type="RefSeq" id="WP_214212197.1">
    <property type="nucleotide sequence ID" value="NZ_JABBFO010000002.1"/>
</dbReference>
<evidence type="ECO:0000256" key="2">
    <source>
        <dbReference type="ARBA" id="ARBA00032707"/>
    </source>
</evidence>
<feature type="transmembrane region" description="Helical" evidence="4">
    <location>
        <begin position="157"/>
        <end position="176"/>
    </location>
</feature>
<keyword evidence="4" id="KW-0812">Transmembrane</keyword>
<proteinExistence type="predicted"/>
<comment type="caution">
    <text evidence="6">The sequence shown here is derived from an EMBL/GenBank/DDBJ whole genome shotgun (WGS) entry which is preliminary data.</text>
</comment>
<evidence type="ECO:0000256" key="3">
    <source>
        <dbReference type="ARBA" id="ARBA00047594"/>
    </source>
</evidence>
<evidence type="ECO:0000256" key="1">
    <source>
        <dbReference type="ARBA" id="ARBA00012374"/>
    </source>
</evidence>
<protein>
    <recommendedName>
        <fullName evidence="1">undecaprenyl-diphosphate phosphatase</fullName>
        <ecNumber evidence="1">3.6.1.27</ecNumber>
    </recommendedName>
    <alternativeName>
        <fullName evidence="2">Undecaprenyl pyrophosphate phosphatase</fullName>
    </alternativeName>
</protein>
<feature type="transmembrane region" description="Helical" evidence="4">
    <location>
        <begin position="183"/>
        <end position="200"/>
    </location>
</feature>
<dbReference type="InterPro" id="IPR000326">
    <property type="entry name" value="PAP2/HPO"/>
</dbReference>
<dbReference type="EC" id="3.6.1.27" evidence="1"/>
<comment type="catalytic activity">
    <reaction evidence="3">
        <text>di-trans,octa-cis-undecaprenyl diphosphate + H2O = di-trans,octa-cis-undecaprenyl phosphate + phosphate + H(+)</text>
        <dbReference type="Rhea" id="RHEA:28094"/>
        <dbReference type="ChEBI" id="CHEBI:15377"/>
        <dbReference type="ChEBI" id="CHEBI:15378"/>
        <dbReference type="ChEBI" id="CHEBI:43474"/>
        <dbReference type="ChEBI" id="CHEBI:58405"/>
        <dbReference type="ChEBI" id="CHEBI:60392"/>
        <dbReference type="EC" id="3.6.1.27"/>
    </reaction>
</comment>
<dbReference type="Proteomes" id="UP000786875">
    <property type="component" value="Unassembled WGS sequence"/>
</dbReference>
<dbReference type="Gene3D" id="1.20.144.10">
    <property type="entry name" value="Phosphatidic acid phosphatase type 2/haloperoxidase"/>
    <property type="match status" value="1"/>
</dbReference>
<accession>A0ABS5T1Y5</accession>
<feature type="transmembrane region" description="Helical" evidence="4">
    <location>
        <begin position="12"/>
        <end position="29"/>
    </location>
</feature>
<dbReference type="PANTHER" id="PTHR14969">
    <property type="entry name" value="SPHINGOSINE-1-PHOSPHATE PHOSPHOHYDROLASE"/>
    <property type="match status" value="1"/>
</dbReference>
<keyword evidence="7" id="KW-1185">Reference proteome</keyword>
<evidence type="ECO:0000256" key="4">
    <source>
        <dbReference type="SAM" id="Phobius"/>
    </source>
</evidence>
<sequence>MRQQFTKLTLGAMGLLVPVLVVVFLGWHWSAYQVDSSAYVFYCITQTVSRPWGILTSVILGIVLYYCRGSFPQHLPSFIILVLIIVGGGQGIKTLLKPFFAEPRPYVVALMNEMHAAPSNFYQHTGYERRQLVSHSSRYWPSIPQWQRNHWQHETGFSFPSGHSFFVASWLLLFYSLVAVKRYWPILIVVTLWAWAVMWSRMLLGMHWPRDIIASILIAWIFSVLVLCVYSLFSRHRT</sequence>
<evidence type="ECO:0000313" key="7">
    <source>
        <dbReference type="Proteomes" id="UP000786875"/>
    </source>
</evidence>
<reference evidence="6 7" key="1">
    <citation type="submission" date="2020-04" db="EMBL/GenBank/DDBJ databases">
        <title>Genome sequencing of Rosenbergiella species.</title>
        <authorList>
            <person name="Alvarez-Perez S."/>
            <person name="Lievens B."/>
        </authorList>
    </citation>
    <scope>NUCLEOTIDE SEQUENCE [LARGE SCALE GENOMIC DNA]</scope>
    <source>
        <strain evidence="6 7">CdVSA20.1</strain>
    </source>
</reference>
<organism evidence="6 7">
    <name type="scientific">Rosenbergiella australiborealis</name>
    <dbReference type="NCBI Taxonomy" id="1544696"/>
    <lineage>
        <taxon>Bacteria</taxon>
        <taxon>Pseudomonadati</taxon>
        <taxon>Pseudomonadota</taxon>
        <taxon>Gammaproteobacteria</taxon>
        <taxon>Enterobacterales</taxon>
        <taxon>Erwiniaceae</taxon>
        <taxon>Rosenbergiella</taxon>
    </lineage>
</organism>
<dbReference type="PANTHER" id="PTHR14969:SF54">
    <property type="entry name" value="PHOSPHATIDYLGLYCEROPHOSPHATASE B"/>
    <property type="match status" value="1"/>
</dbReference>
<feature type="transmembrane region" description="Helical" evidence="4">
    <location>
        <begin position="78"/>
        <end position="96"/>
    </location>
</feature>
<dbReference type="EMBL" id="JABBFO010000002">
    <property type="protein sequence ID" value="MBT0726367.1"/>
    <property type="molecule type" value="Genomic_DNA"/>
</dbReference>
<feature type="transmembrane region" description="Helical" evidence="4">
    <location>
        <begin position="212"/>
        <end position="233"/>
    </location>
</feature>
<evidence type="ECO:0000259" key="5">
    <source>
        <dbReference type="SMART" id="SM00014"/>
    </source>
</evidence>
<dbReference type="SUPFAM" id="SSF48317">
    <property type="entry name" value="Acid phosphatase/Vanadium-dependent haloperoxidase"/>
    <property type="match status" value="1"/>
</dbReference>
<dbReference type="Pfam" id="PF01569">
    <property type="entry name" value="PAP2"/>
    <property type="match status" value="1"/>
</dbReference>
<dbReference type="SMART" id="SM00014">
    <property type="entry name" value="acidPPc"/>
    <property type="match status" value="1"/>
</dbReference>
<keyword evidence="4" id="KW-0472">Membrane</keyword>
<feature type="transmembrane region" description="Helical" evidence="4">
    <location>
        <begin position="49"/>
        <end position="66"/>
    </location>
</feature>
<feature type="domain" description="Phosphatidic acid phosphatase type 2/haloperoxidase" evidence="5">
    <location>
        <begin position="78"/>
        <end position="227"/>
    </location>
</feature>
<dbReference type="InterPro" id="IPR036938">
    <property type="entry name" value="PAP2/HPO_sf"/>
</dbReference>
<keyword evidence="4" id="KW-1133">Transmembrane helix</keyword>
<dbReference type="CDD" id="cd01610">
    <property type="entry name" value="PAP2_like"/>
    <property type="match status" value="1"/>
</dbReference>
<name>A0ABS5T1Y5_9GAMM</name>